<sequence>MNNHIPFIIPNGLPHPATLRTSQPQPPRTNKRSASPEWYYDNYYNRKFKVARRSPETGSMVPTTLPSQAADSSSRMQAGYVLSRETGSVLPITPPLQAKDSLSGRERGHSRRDVPHPKHGLLEATKDQGMPPPDTNKPLSSNTTVTATQPAPQFTGRQVSRPVIVVRFWSRQYDDFVFKTKRLHIEPLPQLRRSPRHTKDGEIARPSIEQEDPLWSARYEVASSTYKVTQSRFCDLVKRSAFLKHVDVVHPDVTLAITELMKQLHEERPEEHAELAWEVREFFESPFHRVPGVETLLDYLILKAGLADLPDDEMLSDIERDCFRAALEEKIDEYSRLLYENGIEVVENSENIEDMEGIEVVEEQEDGKQQITDQ</sequence>
<feature type="compositionally biased region" description="Polar residues" evidence="1">
    <location>
        <begin position="137"/>
        <end position="154"/>
    </location>
</feature>
<protein>
    <submittedName>
        <fullName evidence="2">Uncharacterized protein</fullName>
    </submittedName>
</protein>
<accession>A0A4Z1NY55</accession>
<feature type="compositionally biased region" description="Basic and acidic residues" evidence="1">
    <location>
        <begin position="102"/>
        <end position="126"/>
    </location>
</feature>
<feature type="region of interest" description="Disordered" evidence="1">
    <location>
        <begin position="89"/>
        <end position="154"/>
    </location>
</feature>
<reference evidence="2 3" key="1">
    <citation type="submission" date="2019-04" db="EMBL/GenBank/DDBJ databases">
        <title>High contiguity whole genome sequence and gene annotation resource for two Venturia nashicola isolates.</title>
        <authorList>
            <person name="Prokchorchik M."/>
            <person name="Won K."/>
            <person name="Lee Y."/>
            <person name="Choi E.D."/>
            <person name="Segonzac C."/>
            <person name="Sohn K.H."/>
        </authorList>
    </citation>
    <scope>NUCLEOTIDE SEQUENCE [LARGE SCALE GENOMIC DNA]</scope>
    <source>
        <strain evidence="2 3">PRI2</strain>
    </source>
</reference>
<dbReference type="Proteomes" id="UP000298493">
    <property type="component" value="Unassembled WGS sequence"/>
</dbReference>
<organism evidence="2 3">
    <name type="scientific">Venturia nashicola</name>
    <dbReference type="NCBI Taxonomy" id="86259"/>
    <lineage>
        <taxon>Eukaryota</taxon>
        <taxon>Fungi</taxon>
        <taxon>Dikarya</taxon>
        <taxon>Ascomycota</taxon>
        <taxon>Pezizomycotina</taxon>
        <taxon>Dothideomycetes</taxon>
        <taxon>Pleosporomycetidae</taxon>
        <taxon>Venturiales</taxon>
        <taxon>Venturiaceae</taxon>
        <taxon>Venturia</taxon>
    </lineage>
</organism>
<feature type="region of interest" description="Disordered" evidence="1">
    <location>
        <begin position="1"/>
        <end position="35"/>
    </location>
</feature>
<proteinExistence type="predicted"/>
<comment type="caution">
    <text evidence="2">The sequence shown here is derived from an EMBL/GenBank/DDBJ whole genome shotgun (WGS) entry which is preliminary data.</text>
</comment>
<evidence type="ECO:0000256" key="1">
    <source>
        <dbReference type="SAM" id="MobiDB-lite"/>
    </source>
</evidence>
<dbReference type="EMBL" id="SNSC02000010">
    <property type="protein sequence ID" value="TID20877.1"/>
    <property type="molecule type" value="Genomic_DNA"/>
</dbReference>
<gene>
    <name evidence="2" type="ORF">E6O75_ATG05642</name>
</gene>
<dbReference type="AlphaFoldDB" id="A0A4Z1NY55"/>
<evidence type="ECO:0000313" key="3">
    <source>
        <dbReference type="Proteomes" id="UP000298493"/>
    </source>
</evidence>
<evidence type="ECO:0000313" key="2">
    <source>
        <dbReference type="EMBL" id="TID20877.1"/>
    </source>
</evidence>
<feature type="region of interest" description="Disordered" evidence="1">
    <location>
        <begin position="54"/>
        <end position="76"/>
    </location>
</feature>
<feature type="compositionally biased region" description="Polar residues" evidence="1">
    <location>
        <begin position="56"/>
        <end position="76"/>
    </location>
</feature>
<name>A0A4Z1NY55_9PEZI</name>
<keyword evidence="3" id="KW-1185">Reference proteome</keyword>